<sequence>MSLVWGLRLLAKDLGLDLCGVQILLKPLALGSVSVRSAFALVLPLLLCAEPFSPKQTLAQTPRDTPIRVLTQDSRSLCYSPTFSGGTSYIALSSCQGALQARYDVFSRLAYYINDTWLCITAPDSVVERRRDKDYVHLSPCAINLPSQQWQLKDNRFYSLDGIYSIQDDGGYLYAAHIFAGGLYTHKLESSMQKWASTIATPANLTIQSAISWSLSYAQGQERYFLANNQSQKNTAFLYYNLLSGHIASYDESSGRLYCMYSNAGKQSWDWVVWGLCTDAAPPKENRAFFKPIPIDDRHFAFLDKDGNILRLTRYGVHWGVPYVASKEYASSDVQNSPTSAFELDHTTQEWLRFISANIGENLHTCPAPGHKHNPLQSSKKSLQVALLPPPPLLRHLLTTILPMRQVEPKAPAKPLRTPPSPPLQGSPALPSYFSLNEAWIARLWHINISADSSRASSGICGTCLLQAYQAIAELLEAHAHPRGSGGYFFDTGAGVNPFASFYARNSLLHDTLQDILGYYDSPASNHRELFYRGTSRALASSISMLPQYEWSVLGQSVEESGIHALAQRVLERPVGSVFLFAMVRLNAGRGIGHAVAALRLSDGVVIIPANAPNLSLESFRARVQAVQTPADMIERITRFGSRHLELIGLGVLEITRSHRNPFESIVSLHNCSGEGEDRRGNALLPLPELLNECISGRCVW</sequence>
<organism evidence="1 2">
    <name type="scientific">Helicobacter canis</name>
    <dbReference type="NCBI Taxonomy" id="29419"/>
    <lineage>
        <taxon>Bacteria</taxon>
        <taxon>Pseudomonadati</taxon>
        <taxon>Campylobacterota</taxon>
        <taxon>Epsilonproteobacteria</taxon>
        <taxon>Campylobacterales</taxon>
        <taxon>Helicobacteraceae</taxon>
        <taxon>Helicobacter</taxon>
    </lineage>
</organism>
<dbReference type="Proteomes" id="UP000323707">
    <property type="component" value="Unassembled WGS sequence"/>
</dbReference>
<evidence type="ECO:0000313" key="2">
    <source>
        <dbReference type="Proteomes" id="UP000323707"/>
    </source>
</evidence>
<proteinExistence type="predicted"/>
<evidence type="ECO:0000313" key="1">
    <source>
        <dbReference type="EMBL" id="KAA8709639.1"/>
    </source>
</evidence>
<dbReference type="PROSITE" id="PS50231">
    <property type="entry name" value="RICIN_B_LECTIN"/>
    <property type="match status" value="1"/>
</dbReference>
<reference evidence="1 2" key="1">
    <citation type="submission" date="2019-09" db="EMBL/GenBank/DDBJ databases">
        <title>Draft genome sequence of various Type strains from the CCUG.</title>
        <authorList>
            <person name="Pineiro-Iglesias B."/>
            <person name="Tunovic T."/>
            <person name="Unosson C."/>
            <person name="Inganas E."/>
            <person name="Ohlen M."/>
            <person name="Cardew S."/>
            <person name="Jensie-Markopoulos S."/>
            <person name="Salva-Serra F."/>
            <person name="Jaen-Luchoro D."/>
            <person name="Karlsson R."/>
            <person name="Svensson-Stadler L."/>
            <person name="Chun J."/>
            <person name="Moore E."/>
        </authorList>
    </citation>
    <scope>NUCLEOTIDE SEQUENCE [LARGE SCALE GENOMIC DNA]</scope>
    <source>
        <strain evidence="1 2">CCUG 32756T</strain>
    </source>
</reference>
<dbReference type="AlphaFoldDB" id="A0A5M9QNL8"/>
<dbReference type="InterPro" id="IPR011455">
    <property type="entry name" value="DUF1561"/>
</dbReference>
<dbReference type="EMBL" id="VXKE01000014">
    <property type="protein sequence ID" value="KAA8709639.1"/>
    <property type="molecule type" value="Genomic_DNA"/>
</dbReference>
<accession>A0A5M9QNL8</accession>
<name>A0A5M9QNL8_9HELI</name>
<comment type="caution">
    <text evidence="1">The sequence shown here is derived from an EMBL/GenBank/DDBJ whole genome shotgun (WGS) entry which is preliminary data.</text>
</comment>
<gene>
    <name evidence="1" type="ORF">F4V45_05065</name>
</gene>
<dbReference type="Pfam" id="PF07598">
    <property type="entry name" value="DUF1561"/>
    <property type="match status" value="2"/>
</dbReference>
<protein>
    <submittedName>
        <fullName evidence="1">DUF1561 family protein</fullName>
    </submittedName>
</protein>